<dbReference type="InterPro" id="IPR011611">
    <property type="entry name" value="PfkB_dom"/>
</dbReference>
<evidence type="ECO:0000256" key="12">
    <source>
        <dbReference type="HAMAP-Rule" id="MF_01987"/>
    </source>
</evidence>
<dbReference type="Gene3D" id="3.40.1190.20">
    <property type="match status" value="1"/>
</dbReference>
<dbReference type="GO" id="GO:0019303">
    <property type="term" value="P:D-ribose catabolic process"/>
    <property type="evidence" value="ECO:0007669"/>
    <property type="project" value="UniProtKB-UniRule"/>
</dbReference>
<keyword evidence="12" id="KW-0963">Cytoplasm</keyword>
<feature type="active site" description="Proton acceptor" evidence="12">
    <location>
        <position position="240"/>
    </location>
</feature>
<comment type="similarity">
    <text evidence="12">Belongs to the carbohydrate kinase PfkB family. Ribokinase subfamily.</text>
</comment>
<dbReference type="InterPro" id="IPR029056">
    <property type="entry name" value="Ribokinase-like"/>
</dbReference>
<comment type="activity regulation">
    <text evidence="12">Activated by a monovalent cation that binds near, but not in, the active site. The most likely occupant of the site in vivo is potassium. Ion binding induces a conformational change that may alter substrate affinity.</text>
</comment>
<accession>A0A9Q4AZ45</accession>
<evidence type="ECO:0000313" key="15">
    <source>
        <dbReference type="Proteomes" id="UP001057753"/>
    </source>
</evidence>
<comment type="function">
    <text evidence="12">Catalyzes the phosphorylation of ribose at O-5 in a reaction requiring ATP and magnesium. The resulting D-ribose-5-phosphate can then be used either for sythesis of nucleotides, histidine, and tryptophan, or as a component of the pentose phosphate pathway.</text>
</comment>
<organism evidence="14 15">
    <name type="scientific">Salipaludibacillus agaradhaerens</name>
    <name type="common">Bacillus agaradhaerens</name>
    <dbReference type="NCBI Taxonomy" id="76935"/>
    <lineage>
        <taxon>Bacteria</taxon>
        <taxon>Bacillati</taxon>
        <taxon>Bacillota</taxon>
        <taxon>Bacilli</taxon>
        <taxon>Bacillales</taxon>
        <taxon>Bacillaceae</taxon>
    </lineage>
</organism>
<comment type="pathway">
    <text evidence="12">Carbohydrate metabolism; D-ribose degradation; D-ribose 5-phosphate from beta-D-ribopyranose: step 2/2.</text>
</comment>
<dbReference type="SUPFAM" id="SSF53613">
    <property type="entry name" value="Ribokinase-like"/>
    <property type="match status" value="1"/>
</dbReference>
<gene>
    <name evidence="12 14" type="primary">rbsK</name>
    <name evidence="14" type="ORF">HXA33_02680</name>
</gene>
<dbReference type="GO" id="GO:0005524">
    <property type="term" value="F:ATP binding"/>
    <property type="evidence" value="ECO:0007669"/>
    <property type="project" value="UniProtKB-UniRule"/>
</dbReference>
<evidence type="ECO:0000259" key="13">
    <source>
        <dbReference type="Pfam" id="PF00294"/>
    </source>
</evidence>
<dbReference type="EMBL" id="JABXYM010000001">
    <property type="protein sequence ID" value="MCR6095436.1"/>
    <property type="molecule type" value="Genomic_DNA"/>
</dbReference>
<dbReference type="InterPro" id="IPR011877">
    <property type="entry name" value="Ribokinase"/>
</dbReference>
<dbReference type="PANTHER" id="PTHR10584:SF166">
    <property type="entry name" value="RIBOKINASE"/>
    <property type="match status" value="1"/>
</dbReference>
<feature type="binding site" evidence="12">
    <location>
        <position position="270"/>
    </location>
    <ligand>
        <name>K(+)</name>
        <dbReference type="ChEBI" id="CHEBI:29103"/>
    </ligand>
</feature>
<evidence type="ECO:0000256" key="9">
    <source>
        <dbReference type="ARBA" id="ARBA00022842"/>
    </source>
</evidence>
<keyword evidence="10 12" id="KW-0630">Potassium</keyword>
<dbReference type="PROSITE" id="PS00584">
    <property type="entry name" value="PFKB_KINASES_2"/>
    <property type="match status" value="1"/>
</dbReference>
<comment type="catalytic activity">
    <reaction evidence="12">
        <text>D-ribose + ATP = D-ribose 5-phosphate + ADP + H(+)</text>
        <dbReference type="Rhea" id="RHEA:13697"/>
        <dbReference type="ChEBI" id="CHEBI:15378"/>
        <dbReference type="ChEBI" id="CHEBI:30616"/>
        <dbReference type="ChEBI" id="CHEBI:47013"/>
        <dbReference type="ChEBI" id="CHEBI:78346"/>
        <dbReference type="ChEBI" id="CHEBI:456216"/>
        <dbReference type="EC" id="2.7.1.15"/>
    </reaction>
</comment>
<evidence type="ECO:0000256" key="8">
    <source>
        <dbReference type="ARBA" id="ARBA00022840"/>
    </source>
</evidence>
<dbReference type="Pfam" id="PF00294">
    <property type="entry name" value="PfkB"/>
    <property type="match status" value="1"/>
</dbReference>
<feature type="binding site" evidence="12">
    <location>
        <position position="236"/>
    </location>
    <ligand>
        <name>K(+)</name>
        <dbReference type="ChEBI" id="CHEBI:29103"/>
    </ligand>
</feature>
<sequence length="294" mass="31493">MKKPVVTVIGSLNMDLVTQTNSFPVKGETVIGDHFMTVPGGKGANQAVAAARLGANVNLIGRVGDDPFGEILLRNLTENSVFKANVEPVTDCATGVATIILHDRDNRIIVTPGANNYVTKEYIVQHENVILTSDIVLLQMEIPLPTIEFVLQLCEASAVPVILNPAPAHQLSEEAWQRATYLTPNETEKELLFGKEPSEYLREKLIVTEGKHGVSFFESGSFDRVDGWSVTPVDTTGAGDTFNGAMAVALAEGKSKAEAITFANAAAAMSIQKLGAQGGMPTRQALEEFIQVGD</sequence>
<evidence type="ECO:0000256" key="5">
    <source>
        <dbReference type="ARBA" id="ARBA00022723"/>
    </source>
</evidence>
<feature type="binding site" evidence="12">
    <location>
        <position position="234"/>
    </location>
    <ligand>
        <name>K(+)</name>
        <dbReference type="ChEBI" id="CHEBI:29103"/>
    </ligand>
</feature>
<keyword evidence="8 12" id="KW-0067">ATP-binding</keyword>
<dbReference type="EC" id="2.7.1.15" evidence="2 12"/>
<evidence type="ECO:0000256" key="7">
    <source>
        <dbReference type="ARBA" id="ARBA00022777"/>
    </source>
</evidence>
<dbReference type="GO" id="GO:0046872">
    <property type="term" value="F:metal ion binding"/>
    <property type="evidence" value="ECO:0007669"/>
    <property type="project" value="UniProtKB-KW"/>
</dbReference>
<keyword evidence="9 12" id="KW-0460">Magnesium</keyword>
<evidence type="ECO:0000256" key="6">
    <source>
        <dbReference type="ARBA" id="ARBA00022741"/>
    </source>
</evidence>
<feature type="binding site" evidence="12">
    <location>
        <position position="264"/>
    </location>
    <ligand>
        <name>ATP</name>
        <dbReference type="ChEBI" id="CHEBI:30616"/>
    </ligand>
</feature>
<evidence type="ECO:0000256" key="4">
    <source>
        <dbReference type="ARBA" id="ARBA00022679"/>
    </source>
</evidence>
<keyword evidence="11 12" id="KW-0119">Carbohydrate metabolism</keyword>
<keyword evidence="6 12" id="KW-0547">Nucleotide-binding</keyword>
<comment type="cofactor">
    <cofactor evidence="12">
        <name>Mg(2+)</name>
        <dbReference type="ChEBI" id="CHEBI:18420"/>
    </cofactor>
    <text evidence="12">Requires a divalent cation, most likely magnesium in vivo, as an electrophilic catalyst to aid phosphoryl group transfer. It is the chelate of the metal and the nucleotide that is the actual substrate.</text>
</comment>
<dbReference type="PRINTS" id="PR00990">
    <property type="entry name" value="RIBOKINASE"/>
</dbReference>
<dbReference type="InterPro" id="IPR002173">
    <property type="entry name" value="Carboh/pur_kinase_PfkB_CS"/>
</dbReference>
<evidence type="ECO:0000256" key="1">
    <source>
        <dbReference type="ARBA" id="ARBA00005380"/>
    </source>
</evidence>
<proteinExistence type="inferred from homology"/>
<dbReference type="Proteomes" id="UP001057753">
    <property type="component" value="Unassembled WGS sequence"/>
</dbReference>
<comment type="subunit">
    <text evidence="12">Homodimer.</text>
</comment>
<evidence type="ECO:0000256" key="11">
    <source>
        <dbReference type="ARBA" id="ARBA00023277"/>
    </source>
</evidence>
<keyword evidence="4 12" id="KW-0808">Transferase</keyword>
<keyword evidence="15" id="KW-1185">Reference proteome</keyword>
<feature type="binding site" evidence="12">
    <location>
        <position position="141"/>
    </location>
    <ligand>
        <name>substrate</name>
    </ligand>
</feature>
<dbReference type="AlphaFoldDB" id="A0A9Q4AZ45"/>
<dbReference type="PANTHER" id="PTHR10584">
    <property type="entry name" value="SUGAR KINASE"/>
    <property type="match status" value="1"/>
</dbReference>
<reference evidence="14" key="1">
    <citation type="submission" date="2020-06" db="EMBL/GenBank/DDBJ databases">
        <title>Insight into the genomes of haloalkaliphilic bacilli from Kenyan soda lakes.</title>
        <authorList>
            <person name="Mwirichia R."/>
            <person name="Villamizar G.C."/>
            <person name="Poehlein A."/>
            <person name="Mugweru J."/>
            <person name="Kipnyargis A."/>
            <person name="Kiplimo D."/>
            <person name="Orwa P."/>
            <person name="Daniel R."/>
        </authorList>
    </citation>
    <scope>NUCLEOTIDE SEQUENCE</scope>
    <source>
        <strain evidence="14">B1096_S55</strain>
    </source>
</reference>
<dbReference type="HAMAP" id="MF_01987">
    <property type="entry name" value="Ribokinase"/>
    <property type="match status" value="1"/>
</dbReference>
<feature type="binding site" evidence="12">
    <location>
        <begin position="208"/>
        <end position="213"/>
    </location>
    <ligand>
        <name>ATP</name>
        <dbReference type="ChEBI" id="CHEBI:30616"/>
    </ligand>
</feature>
<dbReference type="GO" id="GO:0004747">
    <property type="term" value="F:ribokinase activity"/>
    <property type="evidence" value="ECO:0007669"/>
    <property type="project" value="UniProtKB-UniRule"/>
</dbReference>
<feature type="domain" description="Carbohydrate kinase PfkB" evidence="13">
    <location>
        <begin position="6"/>
        <end position="282"/>
    </location>
</feature>
<feature type="binding site" evidence="12">
    <location>
        <begin position="239"/>
        <end position="240"/>
    </location>
    <ligand>
        <name>ATP</name>
        <dbReference type="ChEBI" id="CHEBI:30616"/>
    </ligand>
</feature>
<comment type="caution">
    <text evidence="12">Lacks conserved residue(s) required for the propagation of feature annotation.</text>
</comment>
<keyword evidence="5 12" id="KW-0479">Metal-binding</keyword>
<dbReference type="InterPro" id="IPR002139">
    <property type="entry name" value="Ribo/fructo_kinase"/>
</dbReference>
<name>A0A9Q4AZ45_SALAG</name>
<feature type="binding site" evidence="12">
    <location>
        <position position="275"/>
    </location>
    <ligand>
        <name>K(+)</name>
        <dbReference type="ChEBI" id="CHEBI:29103"/>
    </ligand>
</feature>
<keyword evidence="7 12" id="KW-0418">Kinase</keyword>
<dbReference type="GO" id="GO:0005829">
    <property type="term" value="C:cytosol"/>
    <property type="evidence" value="ECO:0007669"/>
    <property type="project" value="TreeGrafter"/>
</dbReference>
<evidence type="ECO:0000256" key="2">
    <source>
        <dbReference type="ARBA" id="ARBA00012035"/>
    </source>
</evidence>
<feature type="binding site" evidence="12">
    <location>
        <position position="273"/>
    </location>
    <ligand>
        <name>K(+)</name>
        <dbReference type="ChEBI" id="CHEBI:29103"/>
    </ligand>
</feature>
<dbReference type="CDD" id="cd01174">
    <property type="entry name" value="ribokinase"/>
    <property type="match status" value="1"/>
</dbReference>
<feature type="binding site" evidence="12">
    <location>
        <position position="185"/>
    </location>
    <ligand>
        <name>ATP</name>
        <dbReference type="ChEBI" id="CHEBI:30616"/>
    </ligand>
</feature>
<comment type="subcellular location">
    <subcellularLocation>
        <location evidence="12">Cytoplasm</location>
    </subcellularLocation>
</comment>
<evidence type="ECO:0000256" key="10">
    <source>
        <dbReference type="ARBA" id="ARBA00022958"/>
    </source>
</evidence>
<dbReference type="NCBIfam" id="TIGR02152">
    <property type="entry name" value="D_ribokin_bact"/>
    <property type="match status" value="1"/>
</dbReference>
<feature type="binding site" evidence="12">
    <location>
        <position position="240"/>
    </location>
    <ligand>
        <name>substrate</name>
    </ligand>
</feature>
<evidence type="ECO:0000256" key="3">
    <source>
        <dbReference type="ARBA" id="ARBA00016943"/>
    </source>
</evidence>
<evidence type="ECO:0000313" key="14">
    <source>
        <dbReference type="EMBL" id="MCR6095436.1"/>
    </source>
</evidence>
<feature type="binding site" evidence="12">
    <location>
        <begin position="13"/>
        <end position="15"/>
    </location>
    <ligand>
        <name>substrate</name>
    </ligand>
</feature>
<comment type="similarity">
    <text evidence="1">Belongs to the carbohydrate kinase pfkB family.</text>
</comment>
<dbReference type="RefSeq" id="WP_257820201.1">
    <property type="nucleotide sequence ID" value="NZ_JABXYM010000001.1"/>
</dbReference>
<feature type="binding site" evidence="12">
    <location>
        <begin position="41"/>
        <end position="45"/>
    </location>
    <ligand>
        <name>substrate</name>
    </ligand>
</feature>
<protein>
    <recommendedName>
        <fullName evidence="3 12">Ribokinase</fullName>
        <shortName evidence="12">RK</shortName>
        <ecNumber evidence="2 12">2.7.1.15</ecNumber>
    </recommendedName>
</protein>
<comment type="caution">
    <text evidence="14">The sequence shown here is derived from an EMBL/GenBank/DDBJ whole genome shotgun (WGS) entry which is preliminary data.</text>
</comment>